<dbReference type="InterPro" id="IPR029058">
    <property type="entry name" value="AB_hydrolase_fold"/>
</dbReference>
<name>A0A6A6GR01_9PEZI</name>
<dbReference type="EMBL" id="ML992501">
    <property type="protein sequence ID" value="KAF2228172.1"/>
    <property type="molecule type" value="Genomic_DNA"/>
</dbReference>
<evidence type="ECO:0000313" key="2">
    <source>
        <dbReference type="EMBL" id="KAF2228172.1"/>
    </source>
</evidence>
<reference evidence="3" key="1">
    <citation type="journal article" date="2020" name="Stud. Mycol.">
        <title>101 Dothideomycetes genomes: A test case for predicting lifestyles and emergence of pathogens.</title>
        <authorList>
            <person name="Haridas S."/>
            <person name="Albert R."/>
            <person name="Binder M."/>
            <person name="Bloem J."/>
            <person name="LaButti K."/>
            <person name="Salamov A."/>
            <person name="Andreopoulos B."/>
            <person name="Baker S."/>
            <person name="Barry K."/>
            <person name="Bills G."/>
            <person name="Bluhm B."/>
            <person name="Cannon C."/>
            <person name="Castanera R."/>
            <person name="Culley D."/>
            <person name="Daum C."/>
            <person name="Ezra D."/>
            <person name="Gonzalez J."/>
            <person name="Henrissat B."/>
            <person name="Kuo A."/>
            <person name="Liang C."/>
            <person name="Lipzen A."/>
            <person name="Lutzoni F."/>
            <person name="Magnuson J."/>
            <person name="Mondo S."/>
            <person name="Nolan M."/>
            <person name="Ohm R."/>
            <person name="Pangilinan J."/>
            <person name="Park H.-J."/>
            <person name="Ramirez L."/>
            <person name="Alfaro M."/>
            <person name="Sun H."/>
            <person name="Tritt A."/>
            <person name="Yoshinaga Y."/>
            <person name="Zwiers L.-H."/>
            <person name="Turgeon B."/>
            <person name="Goodwin S."/>
            <person name="Spatafora J."/>
            <person name="Crous P."/>
            <person name="Grigoriev I."/>
        </authorList>
    </citation>
    <scope>NUCLEOTIDE SEQUENCE [LARGE SCALE GENOMIC DNA]</scope>
    <source>
        <strain evidence="3">CECT 20119</strain>
    </source>
</reference>
<dbReference type="PANTHER" id="PTHR37017:SF11">
    <property type="entry name" value="ESTERASE_LIPASE_THIOESTERASE DOMAIN-CONTAINING PROTEIN"/>
    <property type="match status" value="1"/>
</dbReference>
<evidence type="ECO:0000259" key="1">
    <source>
        <dbReference type="Pfam" id="PF12697"/>
    </source>
</evidence>
<dbReference type="InterPro" id="IPR052897">
    <property type="entry name" value="Sec-Metab_Biosynth_Hydrolase"/>
</dbReference>
<keyword evidence="2" id="KW-0378">Hydrolase</keyword>
<dbReference type="Proteomes" id="UP000799538">
    <property type="component" value="Unassembled WGS sequence"/>
</dbReference>
<dbReference type="OrthoDB" id="408373at2759"/>
<feature type="domain" description="AB hydrolase-1" evidence="1">
    <location>
        <begin position="12"/>
        <end position="238"/>
    </location>
</feature>
<dbReference type="AlphaFoldDB" id="A0A6A6GR01"/>
<protein>
    <submittedName>
        <fullName evidence="2">Alpha/beta hydrolase fold-1</fullName>
    </submittedName>
</protein>
<evidence type="ECO:0000313" key="3">
    <source>
        <dbReference type="Proteomes" id="UP000799538"/>
    </source>
</evidence>
<dbReference type="SUPFAM" id="SSF53474">
    <property type="entry name" value="alpha/beta-Hydrolases"/>
    <property type="match status" value="1"/>
</dbReference>
<organism evidence="2 3">
    <name type="scientific">Elsinoe ampelina</name>
    <dbReference type="NCBI Taxonomy" id="302913"/>
    <lineage>
        <taxon>Eukaryota</taxon>
        <taxon>Fungi</taxon>
        <taxon>Dikarya</taxon>
        <taxon>Ascomycota</taxon>
        <taxon>Pezizomycotina</taxon>
        <taxon>Dothideomycetes</taxon>
        <taxon>Dothideomycetidae</taxon>
        <taxon>Myriangiales</taxon>
        <taxon>Elsinoaceae</taxon>
        <taxon>Elsinoe</taxon>
    </lineage>
</organism>
<keyword evidence="3" id="KW-1185">Reference proteome</keyword>
<accession>A0A6A6GR01</accession>
<gene>
    <name evidence="2" type="ORF">BDZ85DRAFT_12733</name>
</gene>
<sequence>MSGINPQNTAMLLSHGAWHAPHHYSQLIEGLEKEGYTVVAPQLPSVGRDGDAWDDDVNTLRSELQNIFKSGKDAAIIMHSYGGVCGSEAAKGFVKGEGGNTHGVVKLIYMCAFALPTSTSLNGALSGLPPLDWIDPTPSGKALTCERNDDIFYNDISDAAWKKQTSSELKPHAADTMAAEVTWEPYRQISSAYLLCERDMAIPIQAQEGMAEAAGITEVRRIDASHSPWVSRTGETVRAVLDAFAGKL</sequence>
<dbReference type="Gene3D" id="3.40.50.1820">
    <property type="entry name" value="alpha/beta hydrolase"/>
    <property type="match status" value="1"/>
</dbReference>
<dbReference type="InterPro" id="IPR000073">
    <property type="entry name" value="AB_hydrolase_1"/>
</dbReference>
<dbReference type="PANTHER" id="PTHR37017">
    <property type="entry name" value="AB HYDROLASE-1 DOMAIN-CONTAINING PROTEIN-RELATED"/>
    <property type="match status" value="1"/>
</dbReference>
<proteinExistence type="predicted"/>
<dbReference type="GO" id="GO:0016787">
    <property type="term" value="F:hydrolase activity"/>
    <property type="evidence" value="ECO:0007669"/>
    <property type="project" value="UniProtKB-KW"/>
</dbReference>
<dbReference type="Pfam" id="PF12697">
    <property type="entry name" value="Abhydrolase_6"/>
    <property type="match status" value="1"/>
</dbReference>